<dbReference type="InterPro" id="IPR011009">
    <property type="entry name" value="Kinase-like_dom_sf"/>
</dbReference>
<dbReference type="Pfam" id="PF00069">
    <property type="entry name" value="Pkinase"/>
    <property type="match status" value="1"/>
</dbReference>
<proteinExistence type="predicted"/>
<evidence type="ECO:0000313" key="9">
    <source>
        <dbReference type="EMBL" id="MBB6094003.1"/>
    </source>
</evidence>
<feature type="transmembrane region" description="Helical" evidence="7">
    <location>
        <begin position="393"/>
        <end position="416"/>
    </location>
</feature>
<evidence type="ECO:0000256" key="1">
    <source>
        <dbReference type="ARBA" id="ARBA00022679"/>
    </source>
</evidence>
<dbReference type="Gene3D" id="1.10.510.10">
    <property type="entry name" value="Transferase(Phosphotransferase) domain 1"/>
    <property type="match status" value="1"/>
</dbReference>
<dbReference type="Proteomes" id="UP000588068">
    <property type="component" value="Unassembled WGS sequence"/>
</dbReference>
<dbReference type="InterPro" id="IPR000719">
    <property type="entry name" value="Prot_kinase_dom"/>
</dbReference>
<evidence type="ECO:0000313" key="10">
    <source>
        <dbReference type="Proteomes" id="UP000588068"/>
    </source>
</evidence>
<keyword evidence="7" id="KW-1133">Transmembrane helix</keyword>
<keyword evidence="7" id="KW-0812">Transmembrane</keyword>
<dbReference type="SMART" id="SM00220">
    <property type="entry name" value="S_TKc"/>
    <property type="match status" value="1"/>
</dbReference>
<evidence type="ECO:0000256" key="6">
    <source>
        <dbReference type="SAM" id="MobiDB-lite"/>
    </source>
</evidence>
<gene>
    <name evidence="9" type="ORF">HNQ60_002884</name>
</gene>
<feature type="binding site" evidence="5">
    <location>
        <position position="125"/>
    </location>
    <ligand>
        <name>ATP</name>
        <dbReference type="ChEBI" id="CHEBI:30616"/>
    </ligand>
</feature>
<dbReference type="PANTHER" id="PTHR43289:SF34">
    <property type="entry name" value="SERINE_THREONINE-PROTEIN KINASE YBDM-RELATED"/>
    <property type="match status" value="1"/>
</dbReference>
<comment type="caution">
    <text evidence="9">The sequence shown here is derived from an EMBL/GenBank/DDBJ whole genome shotgun (WGS) entry which is preliminary data.</text>
</comment>
<keyword evidence="4 5" id="KW-0067">ATP-binding</keyword>
<reference evidence="9 10" key="1">
    <citation type="submission" date="2020-08" db="EMBL/GenBank/DDBJ databases">
        <title>Genomic Encyclopedia of Type Strains, Phase IV (KMG-IV): sequencing the most valuable type-strain genomes for metagenomic binning, comparative biology and taxonomic classification.</title>
        <authorList>
            <person name="Goeker M."/>
        </authorList>
    </citation>
    <scope>NUCLEOTIDE SEQUENCE [LARGE SCALE GENOMIC DNA]</scope>
    <source>
        <strain evidence="9 10">DSM 26723</strain>
    </source>
</reference>
<evidence type="ECO:0000259" key="8">
    <source>
        <dbReference type="PROSITE" id="PS50011"/>
    </source>
</evidence>
<dbReference type="EMBL" id="JACHHZ010000003">
    <property type="protein sequence ID" value="MBB6094003.1"/>
    <property type="molecule type" value="Genomic_DNA"/>
</dbReference>
<dbReference type="SUPFAM" id="SSF56112">
    <property type="entry name" value="Protein kinase-like (PK-like)"/>
    <property type="match status" value="1"/>
</dbReference>
<dbReference type="InterPro" id="IPR011990">
    <property type="entry name" value="TPR-like_helical_dom_sf"/>
</dbReference>
<protein>
    <submittedName>
        <fullName evidence="9">Non-specific serine/threonine protein kinase/serine/threonine-protein kinase</fullName>
        <ecNumber evidence="9">2.7.11.1</ecNumber>
    </submittedName>
</protein>
<keyword evidence="10" id="KW-1185">Reference proteome</keyword>
<dbReference type="Gene3D" id="1.25.40.10">
    <property type="entry name" value="Tetratricopeptide repeat domain"/>
    <property type="match status" value="2"/>
</dbReference>
<evidence type="ECO:0000256" key="5">
    <source>
        <dbReference type="PROSITE-ProRule" id="PRU10141"/>
    </source>
</evidence>
<dbReference type="GO" id="GO:0004674">
    <property type="term" value="F:protein serine/threonine kinase activity"/>
    <property type="evidence" value="ECO:0007669"/>
    <property type="project" value="UniProtKB-KW"/>
</dbReference>
<dbReference type="GO" id="GO:0005524">
    <property type="term" value="F:ATP binding"/>
    <property type="evidence" value="ECO:0007669"/>
    <property type="project" value="UniProtKB-UniRule"/>
</dbReference>
<keyword evidence="2 5" id="KW-0547">Nucleotide-binding</keyword>
<feature type="domain" description="Protein kinase" evidence="8">
    <location>
        <begin position="94"/>
        <end position="369"/>
    </location>
</feature>
<dbReference type="AlphaFoldDB" id="A0A841HMN7"/>
<evidence type="ECO:0000256" key="3">
    <source>
        <dbReference type="ARBA" id="ARBA00022777"/>
    </source>
</evidence>
<accession>A0A841HMN7</accession>
<keyword evidence="9" id="KW-0723">Serine/threonine-protein kinase</keyword>
<dbReference type="RefSeq" id="WP_184332884.1">
    <property type="nucleotide sequence ID" value="NZ_JACHHZ010000003.1"/>
</dbReference>
<keyword evidence="7" id="KW-0472">Membrane</keyword>
<dbReference type="EC" id="2.7.11.1" evidence="9"/>
<dbReference type="PROSITE" id="PS00107">
    <property type="entry name" value="PROTEIN_KINASE_ATP"/>
    <property type="match status" value="1"/>
</dbReference>
<dbReference type="PROSITE" id="PS50011">
    <property type="entry name" value="PROTEIN_KINASE_DOM"/>
    <property type="match status" value="1"/>
</dbReference>
<dbReference type="InterPro" id="IPR017441">
    <property type="entry name" value="Protein_kinase_ATP_BS"/>
</dbReference>
<evidence type="ECO:0000256" key="2">
    <source>
        <dbReference type="ARBA" id="ARBA00022741"/>
    </source>
</evidence>
<dbReference type="PROSITE" id="PS00108">
    <property type="entry name" value="PROTEIN_KINASE_ST"/>
    <property type="match status" value="1"/>
</dbReference>
<keyword evidence="1 9" id="KW-0808">Transferase</keyword>
<feature type="region of interest" description="Disordered" evidence="6">
    <location>
        <begin position="864"/>
        <end position="886"/>
    </location>
</feature>
<keyword evidence="3 9" id="KW-0418">Kinase</keyword>
<dbReference type="InterPro" id="IPR008271">
    <property type="entry name" value="Ser/Thr_kinase_AS"/>
</dbReference>
<evidence type="ECO:0000256" key="4">
    <source>
        <dbReference type="ARBA" id="ARBA00022840"/>
    </source>
</evidence>
<sequence length="886" mass="99320">MAAPRTRAAGSMTPDRWQQVKDVLCAALEQDPQTRDRWLESACAGDDGLRSEVHSLIEAHEGAPNFIDVPAVEHGRPLTSTTPTHWPGQTVGRYRILEEIGRGGMSAVFRATRIEEQFEHEVAIKLLYRTHEPEALMRRFRAERQMLARLSHPNIAHLLDGGSTQDGVPYLVMEYVRGEPIDVYCERRKLSIVARLRLFRTLCDAVHHVHRHLMVHGDIKCSNVLVNEDGIVKLLDFGIARLLDPEHGHAHQPHTCTVALTPEYASPEQIRGEPLTTASDIYSLGVLLYRLLTAQPVYQMEGTAYYDVARQICEQAPRRPSLAVQGVEAPCSPSQLRGDLDNIVLKALHKDPQRRYESVQQLSQDAAWYLGGFPVTAAPESKRYRLRKFVGRNLALVAVGLLFAVSLIVGIVATSWQAHRADLERQRAQRHFDDVRSLAQTFMLDVHDSITPLPGTLPVRGKIIGHSLQYLDALARENADDPRVRRDLARAYERVGDMQSDFLASNLQNNETAIGSFRKALELRESLRKHEPWDNGLVRERLQLFLRIAQISQSNRALDDADRYSREAIQIARTLVQRPEANEEDARLMATTHVVRGTIEAMRGALDEGLAELGLGIELYEQQILKGDTRIKVRRGLATAYSRRGSLAAKLGNRHELAYASQIRSLEIYESLLTENPQDSELRKEAAFILMDAGEAATWIGRSREGLDKRNAAVDRLQALANTDPQREELRFTLGWAKGELASSLEAYGRHEDAARHLEEAQKLLRGVSGAESPRLNSTHFILATNDMRLGRTRMAAASAATTSERRESLWREARTLLRRSEQVFTAAQSDAVLSAEASDHLHSAQLALRSCDDALRDLDHERRQAAEVPAPASGGKDRRYTISSL</sequence>
<dbReference type="CDD" id="cd14014">
    <property type="entry name" value="STKc_PknB_like"/>
    <property type="match status" value="1"/>
</dbReference>
<dbReference type="PANTHER" id="PTHR43289">
    <property type="entry name" value="MITOGEN-ACTIVATED PROTEIN KINASE KINASE KINASE 20-RELATED"/>
    <property type="match status" value="1"/>
</dbReference>
<name>A0A841HMN7_9GAMM</name>
<evidence type="ECO:0000256" key="7">
    <source>
        <dbReference type="SAM" id="Phobius"/>
    </source>
</evidence>
<organism evidence="9 10">
    <name type="scientific">Povalibacter uvarum</name>
    <dbReference type="NCBI Taxonomy" id="732238"/>
    <lineage>
        <taxon>Bacteria</taxon>
        <taxon>Pseudomonadati</taxon>
        <taxon>Pseudomonadota</taxon>
        <taxon>Gammaproteobacteria</taxon>
        <taxon>Steroidobacterales</taxon>
        <taxon>Steroidobacteraceae</taxon>
        <taxon>Povalibacter</taxon>
    </lineage>
</organism>
<feature type="compositionally biased region" description="Basic and acidic residues" evidence="6">
    <location>
        <begin position="876"/>
        <end position="886"/>
    </location>
</feature>
<dbReference type="Gene3D" id="3.30.200.20">
    <property type="entry name" value="Phosphorylase Kinase, domain 1"/>
    <property type="match status" value="1"/>
</dbReference>
<dbReference type="SUPFAM" id="SSF48452">
    <property type="entry name" value="TPR-like"/>
    <property type="match status" value="1"/>
</dbReference>